<dbReference type="OrthoDB" id="182193at2"/>
<feature type="chain" id="PRO_5024283634" description="Methane oxygenase PmoA" evidence="1">
    <location>
        <begin position="23"/>
        <end position="316"/>
    </location>
</feature>
<dbReference type="RefSeq" id="WP_138085978.1">
    <property type="nucleotide sequence ID" value="NZ_VAUV01000006.1"/>
</dbReference>
<dbReference type="AlphaFoldDB" id="A0A5R8KFY8"/>
<comment type="caution">
    <text evidence="2">The sequence shown here is derived from an EMBL/GenBank/DDBJ whole genome shotgun (WGS) entry which is preliminary data.</text>
</comment>
<sequence>MSASNRSLIALLLTLVAAPLLAADFKLAPSSNGHLDILQDNKIVARYMHGFDPAKLTDTYKPYLHIFDPEGEAPITKGPGGDFPHHRAIFLGWNKILVNGKSYDRWHMKGGNQIHQKFTGEKASTDGATFTSTIQWEGEPGATILEESRTISVLPSTAPFYATVDLTSTLIAKAGDTVLDGDPEHAGLQYRPAQEVDRSKTSYLYPIEKANPQKDLDYPWFAQTYSYRGNDYTVIYLNHPENPKGARTSAYRDYGRFGTFYKTDIKHNETATIKVRFHISQGPMPSAEAIQNLWNAYTGKSEPTPATTLKSAAAKK</sequence>
<dbReference type="Proteomes" id="UP000306196">
    <property type="component" value="Unassembled WGS sequence"/>
</dbReference>
<gene>
    <name evidence="2" type="ORF">FEM03_09585</name>
</gene>
<feature type="signal peptide" evidence="1">
    <location>
        <begin position="1"/>
        <end position="22"/>
    </location>
</feature>
<protein>
    <recommendedName>
        <fullName evidence="4">Methane oxygenase PmoA</fullName>
    </recommendedName>
</protein>
<reference evidence="2 3" key="1">
    <citation type="submission" date="2019-05" db="EMBL/GenBank/DDBJ databases">
        <title>Verrucobacter flavum gen. nov., sp. nov. a new member of the family Verrucomicrobiaceae.</title>
        <authorList>
            <person name="Szuroczki S."/>
            <person name="Abbaszade G."/>
            <person name="Szabo A."/>
            <person name="Felfoldi T."/>
            <person name="Schumann P."/>
            <person name="Boka K."/>
            <person name="Keki Z."/>
            <person name="Toumi M."/>
            <person name="Toth E."/>
        </authorList>
    </citation>
    <scope>NUCLEOTIDE SEQUENCE [LARGE SCALE GENOMIC DNA]</scope>
    <source>
        <strain evidence="2 3">MG-N-17</strain>
    </source>
</reference>
<dbReference type="Pfam" id="PF14100">
    <property type="entry name" value="DUF6807"/>
    <property type="match status" value="1"/>
</dbReference>
<evidence type="ECO:0000313" key="3">
    <source>
        <dbReference type="Proteomes" id="UP000306196"/>
    </source>
</evidence>
<accession>A0A5R8KFY8</accession>
<evidence type="ECO:0000256" key="1">
    <source>
        <dbReference type="SAM" id="SignalP"/>
    </source>
</evidence>
<proteinExistence type="predicted"/>
<keyword evidence="1" id="KW-0732">Signal</keyword>
<dbReference type="InterPro" id="IPR029475">
    <property type="entry name" value="DUF6807"/>
</dbReference>
<evidence type="ECO:0008006" key="4">
    <source>
        <dbReference type="Google" id="ProtNLM"/>
    </source>
</evidence>
<dbReference type="EMBL" id="VAUV01000006">
    <property type="protein sequence ID" value="TLD71151.1"/>
    <property type="molecule type" value="Genomic_DNA"/>
</dbReference>
<evidence type="ECO:0000313" key="2">
    <source>
        <dbReference type="EMBL" id="TLD71151.1"/>
    </source>
</evidence>
<organism evidence="2 3">
    <name type="scientific">Phragmitibacter flavus</name>
    <dbReference type="NCBI Taxonomy" id="2576071"/>
    <lineage>
        <taxon>Bacteria</taxon>
        <taxon>Pseudomonadati</taxon>
        <taxon>Verrucomicrobiota</taxon>
        <taxon>Verrucomicrobiia</taxon>
        <taxon>Verrucomicrobiales</taxon>
        <taxon>Verrucomicrobiaceae</taxon>
        <taxon>Phragmitibacter</taxon>
    </lineage>
</organism>
<name>A0A5R8KFY8_9BACT</name>
<keyword evidence="3" id="KW-1185">Reference proteome</keyword>